<accession>A0A4S4E8K5</accession>
<dbReference type="Pfam" id="PF23622">
    <property type="entry name" value="LRR_At1g61320_AtMIF1"/>
    <property type="match status" value="1"/>
</dbReference>
<dbReference type="Gene3D" id="3.80.10.10">
    <property type="entry name" value="Ribonuclease Inhibitor"/>
    <property type="match status" value="1"/>
</dbReference>
<sequence>MSSQPESSDSKGAKKDFSTAILERKKSPNRLIVDEAVNDDNSVVAMHPATMEKLQLFRGDTILIKIRGVFNLWMFCLVWKGAKKDFSTAILERKKSPNRLIVDEAVNDDNSVVAMHPATMEKLQLFRGDTILIKGKKRKDTVCIALADDACEEPKIRMNKVVRSNLRVRLGDIVSVHQCPDVNKRPAGRPKKNKIASTEEFKRDCNTEVGDSISQLPEEILCSIVSLLTLREAARTSVLSRRWRFLWRSLLKLNFDITNMTGDTILQQHDKGRFVTWINQVLKHHAGEKIVSCRVVYPLGGEYGQDIDQWVQFVAAKDVEELHIKLTTCHLLHQDYTLYEFPYWFFAQGGRRSSLKCLSLNSCSLSLPQNFRSFSSLVSLCVKNTRVSEENIQNMLSNCLCLEQFSISKCYCPIRLKIANGDKYLKLKHLNLTFCRGLEVVEIYNAIDLASFECRGDVLRQLLFKNSAQPVRVCFFPVWNTLAGINYAFGRFATDFPQLESLFLGFARVEGDMIPKQLPTFTKLKELVLMVVKPSPTSVLEITSSLVKASPFLRKLQLHLPYKSYRGWEKISLEKSKSESESFQHEQLEEVEIFNFHGAEDEVKLAIYLLRNMVVLQKMKIIRKGQLYEGDGKWMESSLPTAIEREQVHKRLAQEKMVKKLLSEKEKRMIRMIQALPWVGCWRIAKMKCAVRRRNQQIVQVDEANAAFDSINLTEPSESLSSAELFEKKQIHWLALKWNDNEQKWNSYRASNQPVPASVIAFRSLTSVKMSAENYFRQNPKKQVLVFSAEQLYELDDGSYYDVRYPADLPVEEISKICDDCEAMLLPCIPYDGELKFSQMVGAPEVPKDGTTSKKRKEMKNSLEIAASKSVKLQNFEKETLFSVGSSEDQNLVSDFNILVEPESHEDLNVAKLSDVELRDKKCIPWRALKWRKNEHEWWTANSLSLQVSAKVAAIKADTKLKEDAENFFIENPPKKLHVISAEHLFQLDAGENYQVLFDGNLHTDEANKIWDFCNALLLPCEIYLGGPNDLYHR</sequence>
<evidence type="ECO:0000259" key="1">
    <source>
        <dbReference type="PROSITE" id="PS50181"/>
    </source>
</evidence>
<dbReference type="EMBL" id="SDRB02006551">
    <property type="protein sequence ID" value="THG12429.1"/>
    <property type="molecule type" value="Genomic_DNA"/>
</dbReference>
<organism evidence="2 3">
    <name type="scientific">Camellia sinensis var. sinensis</name>
    <name type="common">China tea</name>
    <dbReference type="NCBI Taxonomy" id="542762"/>
    <lineage>
        <taxon>Eukaryota</taxon>
        <taxon>Viridiplantae</taxon>
        <taxon>Streptophyta</taxon>
        <taxon>Embryophyta</taxon>
        <taxon>Tracheophyta</taxon>
        <taxon>Spermatophyta</taxon>
        <taxon>Magnoliopsida</taxon>
        <taxon>eudicotyledons</taxon>
        <taxon>Gunneridae</taxon>
        <taxon>Pentapetalae</taxon>
        <taxon>asterids</taxon>
        <taxon>Ericales</taxon>
        <taxon>Theaceae</taxon>
        <taxon>Camellia</taxon>
    </lineage>
</organism>
<dbReference type="InterPro" id="IPR036047">
    <property type="entry name" value="F-box-like_dom_sf"/>
</dbReference>
<dbReference type="Gene3D" id="2.40.40.20">
    <property type="match status" value="2"/>
</dbReference>
<dbReference type="InterPro" id="IPR003338">
    <property type="entry name" value="CDC4_N-term_subdom"/>
</dbReference>
<evidence type="ECO:0000313" key="2">
    <source>
        <dbReference type="EMBL" id="THG12429.1"/>
    </source>
</evidence>
<dbReference type="SMART" id="SM01073">
    <property type="entry name" value="CDC48_N"/>
    <property type="match status" value="2"/>
</dbReference>
<dbReference type="AlphaFoldDB" id="A0A4S4E8K5"/>
<dbReference type="InterPro" id="IPR053772">
    <property type="entry name" value="At1g61320/At1g61330-like"/>
</dbReference>
<dbReference type="Proteomes" id="UP000306102">
    <property type="component" value="Unassembled WGS sequence"/>
</dbReference>
<dbReference type="InterPro" id="IPR055357">
    <property type="entry name" value="LRR_At1g61320_AtMIF1"/>
</dbReference>
<dbReference type="InterPro" id="IPR053781">
    <property type="entry name" value="F-box_AtFBL13-like"/>
</dbReference>
<dbReference type="InterPro" id="IPR032675">
    <property type="entry name" value="LRR_dom_sf"/>
</dbReference>
<dbReference type="Pfam" id="PF02359">
    <property type="entry name" value="CDC48_N"/>
    <property type="match status" value="1"/>
</dbReference>
<dbReference type="PROSITE" id="PS50181">
    <property type="entry name" value="FBOX"/>
    <property type="match status" value="1"/>
</dbReference>
<dbReference type="FunFam" id="2.40.40.20:FF:000003">
    <property type="entry name" value="Transitional endoplasmic reticulum ATPase"/>
    <property type="match status" value="2"/>
</dbReference>
<dbReference type="STRING" id="542762.A0A4S4E8K5"/>
<name>A0A4S4E8K5_CAMSN</name>
<comment type="caution">
    <text evidence="2">The sequence shown here is derived from an EMBL/GenBank/DDBJ whole genome shotgun (WGS) entry which is preliminary data.</text>
</comment>
<reference evidence="2 3" key="1">
    <citation type="journal article" date="2018" name="Proc. Natl. Acad. Sci. U.S.A.">
        <title>Draft genome sequence of Camellia sinensis var. sinensis provides insights into the evolution of the tea genome and tea quality.</title>
        <authorList>
            <person name="Wei C."/>
            <person name="Yang H."/>
            <person name="Wang S."/>
            <person name="Zhao J."/>
            <person name="Liu C."/>
            <person name="Gao L."/>
            <person name="Xia E."/>
            <person name="Lu Y."/>
            <person name="Tai Y."/>
            <person name="She G."/>
            <person name="Sun J."/>
            <person name="Cao H."/>
            <person name="Tong W."/>
            <person name="Gao Q."/>
            <person name="Li Y."/>
            <person name="Deng W."/>
            <person name="Jiang X."/>
            <person name="Wang W."/>
            <person name="Chen Q."/>
            <person name="Zhang S."/>
            <person name="Li H."/>
            <person name="Wu J."/>
            <person name="Wang P."/>
            <person name="Li P."/>
            <person name="Shi C."/>
            <person name="Zheng F."/>
            <person name="Jian J."/>
            <person name="Huang B."/>
            <person name="Shan D."/>
            <person name="Shi M."/>
            <person name="Fang C."/>
            <person name="Yue Y."/>
            <person name="Li F."/>
            <person name="Li D."/>
            <person name="Wei S."/>
            <person name="Han B."/>
            <person name="Jiang C."/>
            <person name="Yin Y."/>
            <person name="Xia T."/>
            <person name="Zhang Z."/>
            <person name="Bennetzen J.L."/>
            <person name="Zhao S."/>
            <person name="Wan X."/>
        </authorList>
    </citation>
    <scope>NUCLEOTIDE SEQUENCE [LARGE SCALE GENOMIC DNA]</scope>
    <source>
        <strain evidence="3">cv. Shuchazao</strain>
        <tissue evidence="2">Leaf</tissue>
    </source>
</reference>
<gene>
    <name evidence="2" type="ORF">TEA_002430</name>
</gene>
<dbReference type="PANTHER" id="PTHR34145:SF75">
    <property type="entry name" value="FBD DOMAIN-CONTAINING PROTEIN"/>
    <property type="match status" value="1"/>
</dbReference>
<proteinExistence type="predicted"/>
<dbReference type="InterPro" id="IPR009010">
    <property type="entry name" value="Asp_de-COase-like_dom_sf"/>
</dbReference>
<dbReference type="Gene3D" id="1.20.1280.50">
    <property type="match status" value="1"/>
</dbReference>
<evidence type="ECO:0000313" key="3">
    <source>
        <dbReference type="Proteomes" id="UP000306102"/>
    </source>
</evidence>
<protein>
    <recommendedName>
        <fullName evidence="1">F-box domain-containing protein</fullName>
    </recommendedName>
</protein>
<dbReference type="SUPFAM" id="SSF50692">
    <property type="entry name" value="ADC-like"/>
    <property type="match status" value="2"/>
</dbReference>
<dbReference type="Pfam" id="PF00646">
    <property type="entry name" value="F-box"/>
    <property type="match status" value="1"/>
</dbReference>
<dbReference type="SUPFAM" id="SSF81383">
    <property type="entry name" value="F-box domain"/>
    <property type="match status" value="1"/>
</dbReference>
<feature type="domain" description="F-box" evidence="1">
    <location>
        <begin position="210"/>
        <end position="260"/>
    </location>
</feature>
<dbReference type="CDD" id="cd22160">
    <property type="entry name" value="F-box_AtFBL13-like"/>
    <property type="match status" value="1"/>
</dbReference>
<dbReference type="SMART" id="SM00256">
    <property type="entry name" value="FBOX"/>
    <property type="match status" value="1"/>
</dbReference>
<dbReference type="PANTHER" id="PTHR34145">
    <property type="entry name" value="OS02G0105600 PROTEIN"/>
    <property type="match status" value="1"/>
</dbReference>
<dbReference type="InterPro" id="IPR001810">
    <property type="entry name" value="F-box_dom"/>
</dbReference>
<keyword evidence="3" id="KW-1185">Reference proteome</keyword>
<dbReference type="SUPFAM" id="SSF52047">
    <property type="entry name" value="RNI-like"/>
    <property type="match status" value="1"/>
</dbReference>